<gene>
    <name evidence="1" type="ORF">BJ138DRAFT_1161216</name>
</gene>
<sequence length="360" mass="39719">MSSNETCYPSDWTVIILSPNYGMPSDAPIVFGYAISFGLFGILFVQTFIYHTRFPNDTLSMKIYVWFVVLLECLSCAIGLYSLWMASEMHCFSCIPFALPNVNISNVDATVAIVIAAQWSWLALAALTGLISFMVHGFFCWRIHVIGKSIYLPIFIMLVSLTQFGLIVVAGNGPLVDDLIYRYLWLGGSLVCDVLITCETIRLLLKRNSASGFKETRSLVVKLIKLTIETGMVTTVAVLLELLLARFLGPTDHLAVYFSISRLYANCLLATLNARLVIARGSSHVQQVSTALFAAPNTSSRSEHIDLPIRRRNSLWTTVPSQSGLVAPSSFEISDDALAPNNIERAETSQHKYLASDSGP</sequence>
<keyword evidence="2" id="KW-1185">Reference proteome</keyword>
<evidence type="ECO:0000313" key="2">
    <source>
        <dbReference type="Proteomes" id="UP000790377"/>
    </source>
</evidence>
<dbReference type="Proteomes" id="UP000790377">
    <property type="component" value="Unassembled WGS sequence"/>
</dbReference>
<dbReference type="EMBL" id="MU267950">
    <property type="protein sequence ID" value="KAH7906997.1"/>
    <property type="molecule type" value="Genomic_DNA"/>
</dbReference>
<protein>
    <submittedName>
        <fullName evidence="1">Uncharacterized protein</fullName>
    </submittedName>
</protein>
<name>A0ACB8A216_9AGAM</name>
<proteinExistence type="predicted"/>
<reference evidence="1" key="1">
    <citation type="journal article" date="2021" name="New Phytol.">
        <title>Evolutionary innovations through gain and loss of genes in the ectomycorrhizal Boletales.</title>
        <authorList>
            <person name="Wu G."/>
            <person name="Miyauchi S."/>
            <person name="Morin E."/>
            <person name="Kuo A."/>
            <person name="Drula E."/>
            <person name="Varga T."/>
            <person name="Kohler A."/>
            <person name="Feng B."/>
            <person name="Cao Y."/>
            <person name="Lipzen A."/>
            <person name="Daum C."/>
            <person name="Hundley H."/>
            <person name="Pangilinan J."/>
            <person name="Johnson J."/>
            <person name="Barry K."/>
            <person name="LaButti K."/>
            <person name="Ng V."/>
            <person name="Ahrendt S."/>
            <person name="Min B."/>
            <person name="Choi I.G."/>
            <person name="Park H."/>
            <person name="Plett J.M."/>
            <person name="Magnuson J."/>
            <person name="Spatafora J.W."/>
            <person name="Nagy L.G."/>
            <person name="Henrissat B."/>
            <person name="Grigoriev I.V."/>
            <person name="Yang Z.L."/>
            <person name="Xu J."/>
            <person name="Martin F.M."/>
        </authorList>
    </citation>
    <scope>NUCLEOTIDE SEQUENCE</scope>
    <source>
        <strain evidence="1">ATCC 28755</strain>
    </source>
</reference>
<accession>A0ACB8A216</accession>
<evidence type="ECO:0000313" key="1">
    <source>
        <dbReference type="EMBL" id="KAH7906997.1"/>
    </source>
</evidence>
<organism evidence="1 2">
    <name type="scientific">Hygrophoropsis aurantiaca</name>
    <dbReference type="NCBI Taxonomy" id="72124"/>
    <lineage>
        <taxon>Eukaryota</taxon>
        <taxon>Fungi</taxon>
        <taxon>Dikarya</taxon>
        <taxon>Basidiomycota</taxon>
        <taxon>Agaricomycotina</taxon>
        <taxon>Agaricomycetes</taxon>
        <taxon>Agaricomycetidae</taxon>
        <taxon>Boletales</taxon>
        <taxon>Coniophorineae</taxon>
        <taxon>Hygrophoropsidaceae</taxon>
        <taxon>Hygrophoropsis</taxon>
    </lineage>
</organism>
<comment type="caution">
    <text evidence="1">The sequence shown here is derived from an EMBL/GenBank/DDBJ whole genome shotgun (WGS) entry which is preliminary data.</text>
</comment>